<dbReference type="RefSeq" id="WP_035231483.1">
    <property type="nucleotide sequence ID" value="NZ_ARXV01000004.1"/>
</dbReference>
<keyword evidence="1" id="KW-0812">Transmembrane</keyword>
<name>A0A095SM42_9GAMM</name>
<dbReference type="STRING" id="1177154.Y5S_01317"/>
<evidence type="ECO:0000256" key="1">
    <source>
        <dbReference type="SAM" id="Phobius"/>
    </source>
</evidence>
<comment type="caution">
    <text evidence="2">The sequence shown here is derived from an EMBL/GenBank/DDBJ whole genome shotgun (WGS) entry which is preliminary data.</text>
</comment>
<keyword evidence="1" id="KW-1133">Transmembrane helix</keyword>
<evidence type="ECO:0008006" key="4">
    <source>
        <dbReference type="Google" id="ProtNLM"/>
    </source>
</evidence>
<sequence length="111" mass="12105">MSESLFRRLLILVALIFCGALLVLAGPPLLENPDIIGAFAAGFANPYAAGYSTDVILCWVILAIWVLFERQQYRIRGGWLALLLGIVPGVAVGFALYLLMRQRQLKGSGIV</sequence>
<keyword evidence="1" id="KW-0472">Membrane</keyword>
<reference evidence="2 3" key="1">
    <citation type="submission" date="2012-09" db="EMBL/GenBank/DDBJ databases">
        <title>Genome Sequence of alkane-degrading Bacterium Alcanivorax sp. 19-m-6.</title>
        <authorList>
            <person name="Lai Q."/>
            <person name="Shao Z."/>
        </authorList>
    </citation>
    <scope>NUCLEOTIDE SEQUENCE [LARGE SCALE GENOMIC DNA]</scope>
    <source>
        <strain evidence="2 3">19-m-6</strain>
    </source>
</reference>
<dbReference type="AlphaFoldDB" id="A0A095SM42"/>
<dbReference type="PATRIC" id="fig|1177154.3.peg.1341"/>
<evidence type="ECO:0000313" key="3">
    <source>
        <dbReference type="Proteomes" id="UP000029444"/>
    </source>
</evidence>
<feature type="transmembrane region" description="Helical" evidence="1">
    <location>
        <begin position="49"/>
        <end position="68"/>
    </location>
</feature>
<keyword evidence="3" id="KW-1185">Reference proteome</keyword>
<evidence type="ECO:0000313" key="2">
    <source>
        <dbReference type="EMBL" id="KGD65424.1"/>
    </source>
</evidence>
<feature type="transmembrane region" description="Helical" evidence="1">
    <location>
        <begin position="80"/>
        <end position="100"/>
    </location>
</feature>
<dbReference type="eggNOG" id="ENOG50334FU">
    <property type="taxonomic scope" value="Bacteria"/>
</dbReference>
<gene>
    <name evidence="2" type="ORF">Y5S_01317</name>
</gene>
<protein>
    <recommendedName>
        <fullName evidence="4">DUF2834 domain-containing protein</fullName>
    </recommendedName>
</protein>
<dbReference type="OrthoDB" id="7062863at2"/>
<dbReference type="InterPro" id="IPR021362">
    <property type="entry name" value="DUF2834"/>
</dbReference>
<dbReference type="EMBL" id="ARXV01000004">
    <property type="protein sequence ID" value="KGD65424.1"/>
    <property type="molecule type" value="Genomic_DNA"/>
</dbReference>
<organism evidence="2 3">
    <name type="scientific">Alcanivorax nanhaiticus</name>
    <dbReference type="NCBI Taxonomy" id="1177154"/>
    <lineage>
        <taxon>Bacteria</taxon>
        <taxon>Pseudomonadati</taxon>
        <taxon>Pseudomonadota</taxon>
        <taxon>Gammaproteobacteria</taxon>
        <taxon>Oceanospirillales</taxon>
        <taxon>Alcanivoracaceae</taxon>
        <taxon>Alcanivorax</taxon>
    </lineage>
</organism>
<dbReference type="Proteomes" id="UP000029444">
    <property type="component" value="Unassembled WGS sequence"/>
</dbReference>
<dbReference type="Pfam" id="PF11196">
    <property type="entry name" value="DUF2834"/>
    <property type="match status" value="1"/>
</dbReference>
<accession>A0A095SM42</accession>
<proteinExistence type="predicted"/>